<gene>
    <name evidence="4" type="ORF">AAL_03959</name>
</gene>
<keyword evidence="5" id="KW-1185">Reference proteome</keyword>
<evidence type="ECO:0000256" key="2">
    <source>
        <dbReference type="SAM" id="MobiDB-lite"/>
    </source>
</evidence>
<feature type="compositionally biased region" description="Basic and acidic residues" evidence="2">
    <location>
        <begin position="105"/>
        <end position="117"/>
    </location>
</feature>
<protein>
    <submittedName>
        <fullName evidence="4">Complex I intermediate-associated protein 30</fullName>
    </submittedName>
</protein>
<proteinExistence type="inferred from homology"/>
<reference evidence="4 5" key="1">
    <citation type="journal article" date="2016" name="Genome Biol. Evol.">
        <title>Divergent and convergent evolution of fungal pathogenicity.</title>
        <authorList>
            <person name="Shang Y."/>
            <person name="Xiao G."/>
            <person name="Zheng P."/>
            <person name="Cen K."/>
            <person name="Zhan S."/>
            <person name="Wang C."/>
        </authorList>
    </citation>
    <scope>NUCLEOTIDE SEQUENCE [LARGE SCALE GENOMIC DNA]</scope>
    <source>
        <strain evidence="4 5">RCEF 2490</strain>
    </source>
</reference>
<sequence length="231" mass="25925">MPDQILYLFGGDRPWNSTAWVTTDDRVRGGSSQSYLTVVNAQHARFHGHLDTTTLGGAGFASQHTMGELHLDLKDYEGIVVSIKGPEKADGKDYALTLKDTSPPPRRDDGREKSSLSWEAEFRAEKPGDVKLTWDKFKPTYRGREKPDAKPLNTADIRQVGLMMRSFFGKQDGDFALNLFSIAAFKHEPHAQEERGGDDDEGEDLVKAGVVEQRRTTERRAWWRALCCGLV</sequence>
<comment type="similarity">
    <text evidence="1">Belongs to the CIA30 family.</text>
</comment>
<feature type="region of interest" description="Disordered" evidence="2">
    <location>
        <begin position="92"/>
        <end position="117"/>
    </location>
</feature>
<evidence type="ECO:0000256" key="1">
    <source>
        <dbReference type="ARBA" id="ARBA00007884"/>
    </source>
</evidence>
<dbReference type="GO" id="GO:0051082">
    <property type="term" value="F:unfolded protein binding"/>
    <property type="evidence" value="ECO:0007669"/>
    <property type="project" value="TreeGrafter"/>
</dbReference>
<comment type="caution">
    <text evidence="4">The sequence shown here is derived from an EMBL/GenBank/DDBJ whole genome shotgun (WGS) entry which is preliminary data.</text>
</comment>
<dbReference type="STRING" id="1081109.A0A166PH97"/>
<accession>A0A166PH97</accession>
<organism evidence="4 5">
    <name type="scientific">Moelleriella libera RCEF 2490</name>
    <dbReference type="NCBI Taxonomy" id="1081109"/>
    <lineage>
        <taxon>Eukaryota</taxon>
        <taxon>Fungi</taxon>
        <taxon>Dikarya</taxon>
        <taxon>Ascomycota</taxon>
        <taxon>Pezizomycotina</taxon>
        <taxon>Sordariomycetes</taxon>
        <taxon>Hypocreomycetidae</taxon>
        <taxon>Hypocreales</taxon>
        <taxon>Clavicipitaceae</taxon>
        <taxon>Moelleriella</taxon>
    </lineage>
</organism>
<dbReference type="PANTHER" id="PTHR13194:SF19">
    <property type="entry name" value="NAD(P)-BINDING ROSSMANN-FOLD SUPERFAMILY PROTEIN"/>
    <property type="match status" value="1"/>
</dbReference>
<evidence type="ECO:0000259" key="3">
    <source>
        <dbReference type="Pfam" id="PF08547"/>
    </source>
</evidence>
<evidence type="ECO:0000313" key="5">
    <source>
        <dbReference type="Proteomes" id="UP000078544"/>
    </source>
</evidence>
<evidence type="ECO:0000313" key="4">
    <source>
        <dbReference type="EMBL" id="KZZ96730.1"/>
    </source>
</evidence>
<dbReference type="Proteomes" id="UP000078544">
    <property type="component" value="Unassembled WGS sequence"/>
</dbReference>
<dbReference type="AlphaFoldDB" id="A0A166PH97"/>
<feature type="domain" description="NADH:ubiquinone oxidoreductase intermediate-associated protein 30" evidence="3">
    <location>
        <begin position="16"/>
        <end position="178"/>
    </location>
</feature>
<dbReference type="InterPro" id="IPR008979">
    <property type="entry name" value="Galactose-bd-like_sf"/>
</dbReference>
<name>A0A166PH97_9HYPO</name>
<dbReference type="GO" id="GO:0010257">
    <property type="term" value="P:NADH dehydrogenase complex assembly"/>
    <property type="evidence" value="ECO:0007669"/>
    <property type="project" value="TreeGrafter"/>
</dbReference>
<dbReference type="EMBL" id="AZGY01000007">
    <property type="protein sequence ID" value="KZZ96730.1"/>
    <property type="molecule type" value="Genomic_DNA"/>
</dbReference>
<dbReference type="OrthoDB" id="426386at2759"/>
<dbReference type="Pfam" id="PF08547">
    <property type="entry name" value="CIA30"/>
    <property type="match status" value="1"/>
</dbReference>
<dbReference type="PANTHER" id="PTHR13194">
    <property type="entry name" value="COMPLEX I INTERMEDIATE-ASSOCIATED PROTEIN 30"/>
    <property type="match status" value="1"/>
</dbReference>
<dbReference type="InterPro" id="IPR013857">
    <property type="entry name" value="NADH-UbQ_OxRdtase-assoc_prot30"/>
</dbReference>
<dbReference type="SUPFAM" id="SSF49785">
    <property type="entry name" value="Galactose-binding domain-like"/>
    <property type="match status" value="1"/>
</dbReference>
<dbReference type="InterPro" id="IPR039131">
    <property type="entry name" value="NDUFAF1"/>
</dbReference>